<name>A0ACB7I0N1_MANES</name>
<keyword evidence="2" id="KW-1185">Reference proteome</keyword>
<comment type="caution">
    <text evidence="1">The sequence shown here is derived from an EMBL/GenBank/DDBJ whole genome shotgun (WGS) entry which is preliminary data.</text>
</comment>
<dbReference type="Proteomes" id="UP000091857">
    <property type="component" value="Chromosome 3"/>
</dbReference>
<sequence length="132" mass="15510">MWAQIMLLMLVMSSVSGATGFILQKKRTINITNELGTNNELKLHCKSKNDDLGEQLLPYKGFWYFRFRPNFWGTTAFRCSMGWEQVSHSFNIYVDSRDDLKCIVCQWIIQATGPCLWNKDTHQFDICFPWNE</sequence>
<evidence type="ECO:0000313" key="2">
    <source>
        <dbReference type="Proteomes" id="UP000091857"/>
    </source>
</evidence>
<organism evidence="1 2">
    <name type="scientific">Manihot esculenta</name>
    <name type="common">Cassava</name>
    <name type="synonym">Jatropha manihot</name>
    <dbReference type="NCBI Taxonomy" id="3983"/>
    <lineage>
        <taxon>Eukaryota</taxon>
        <taxon>Viridiplantae</taxon>
        <taxon>Streptophyta</taxon>
        <taxon>Embryophyta</taxon>
        <taxon>Tracheophyta</taxon>
        <taxon>Spermatophyta</taxon>
        <taxon>Magnoliopsida</taxon>
        <taxon>eudicotyledons</taxon>
        <taxon>Gunneridae</taxon>
        <taxon>Pentapetalae</taxon>
        <taxon>rosids</taxon>
        <taxon>fabids</taxon>
        <taxon>Malpighiales</taxon>
        <taxon>Euphorbiaceae</taxon>
        <taxon>Crotonoideae</taxon>
        <taxon>Manihoteae</taxon>
        <taxon>Manihot</taxon>
    </lineage>
</organism>
<evidence type="ECO:0000313" key="1">
    <source>
        <dbReference type="EMBL" id="KAG8658483.1"/>
    </source>
</evidence>
<gene>
    <name evidence="1" type="ORF">MANES_03G153250v8</name>
</gene>
<reference evidence="2" key="1">
    <citation type="journal article" date="2016" name="Nat. Biotechnol.">
        <title>Sequencing wild and cultivated cassava and related species reveals extensive interspecific hybridization and genetic diversity.</title>
        <authorList>
            <person name="Bredeson J.V."/>
            <person name="Lyons J.B."/>
            <person name="Prochnik S.E."/>
            <person name="Wu G.A."/>
            <person name="Ha C.M."/>
            <person name="Edsinger-Gonzales E."/>
            <person name="Grimwood J."/>
            <person name="Schmutz J."/>
            <person name="Rabbi I.Y."/>
            <person name="Egesi C."/>
            <person name="Nauluvula P."/>
            <person name="Lebot V."/>
            <person name="Ndunguru J."/>
            <person name="Mkamilo G."/>
            <person name="Bart R.S."/>
            <person name="Setter T.L."/>
            <person name="Gleadow R.M."/>
            <person name="Kulakow P."/>
            <person name="Ferguson M.E."/>
            <person name="Rounsley S."/>
            <person name="Rokhsar D.S."/>
        </authorList>
    </citation>
    <scope>NUCLEOTIDE SEQUENCE [LARGE SCALE GENOMIC DNA]</scope>
    <source>
        <strain evidence="2">cv. AM560-2</strain>
    </source>
</reference>
<accession>A0ACB7I0N1</accession>
<proteinExistence type="predicted"/>
<protein>
    <submittedName>
        <fullName evidence="1">Uncharacterized protein</fullName>
    </submittedName>
</protein>
<dbReference type="EMBL" id="CM004389">
    <property type="protein sequence ID" value="KAG8658483.1"/>
    <property type="molecule type" value="Genomic_DNA"/>
</dbReference>